<feature type="region of interest" description="Disordered" evidence="5">
    <location>
        <begin position="1"/>
        <end position="38"/>
    </location>
</feature>
<gene>
    <name evidence="6" type="ORF">PCOR1329_LOCUS59881</name>
</gene>
<evidence type="ECO:0000313" key="7">
    <source>
        <dbReference type="Proteomes" id="UP001189429"/>
    </source>
</evidence>
<evidence type="ECO:0000313" key="6">
    <source>
        <dbReference type="EMBL" id="CAK0875158.1"/>
    </source>
</evidence>
<dbReference type="Pfam" id="PF02466">
    <property type="entry name" value="Tim17"/>
    <property type="match status" value="1"/>
</dbReference>
<comment type="caution">
    <text evidence="6">The sequence shown here is derived from an EMBL/GenBank/DDBJ whole genome shotgun (WGS) entry which is preliminary data.</text>
</comment>
<feature type="compositionally biased region" description="Low complexity" evidence="5">
    <location>
        <begin position="18"/>
        <end position="31"/>
    </location>
</feature>
<accession>A0ABN9VRV8</accession>
<organism evidence="6 7">
    <name type="scientific">Prorocentrum cordatum</name>
    <dbReference type="NCBI Taxonomy" id="2364126"/>
    <lineage>
        <taxon>Eukaryota</taxon>
        <taxon>Sar</taxon>
        <taxon>Alveolata</taxon>
        <taxon>Dinophyceae</taxon>
        <taxon>Prorocentrales</taxon>
        <taxon>Prorocentraceae</taxon>
        <taxon>Prorocentrum</taxon>
    </lineage>
</organism>
<evidence type="ECO:0000256" key="1">
    <source>
        <dbReference type="ARBA" id="ARBA00004141"/>
    </source>
</evidence>
<evidence type="ECO:0008006" key="8">
    <source>
        <dbReference type="Google" id="ProtNLM"/>
    </source>
</evidence>
<dbReference type="EMBL" id="CAUYUJ010017482">
    <property type="protein sequence ID" value="CAK0875158.1"/>
    <property type="molecule type" value="Genomic_DNA"/>
</dbReference>
<name>A0ABN9VRV8_9DINO</name>
<keyword evidence="7" id="KW-1185">Reference proteome</keyword>
<evidence type="ECO:0000256" key="2">
    <source>
        <dbReference type="ARBA" id="ARBA00022692"/>
    </source>
</evidence>
<keyword evidence="3" id="KW-1133">Transmembrane helix</keyword>
<dbReference type="PANTHER" id="PTHR15371">
    <property type="entry name" value="TIM23"/>
    <property type="match status" value="1"/>
</dbReference>
<keyword evidence="4" id="KW-0472">Membrane</keyword>
<protein>
    <recommendedName>
        <fullName evidence="8">Mitochondrial import inner membrane translocase subunit TIM23</fullName>
    </recommendedName>
</protein>
<proteinExistence type="predicted"/>
<evidence type="ECO:0000256" key="3">
    <source>
        <dbReference type="ARBA" id="ARBA00022989"/>
    </source>
</evidence>
<dbReference type="Proteomes" id="UP001189429">
    <property type="component" value="Unassembled WGS sequence"/>
</dbReference>
<comment type="subcellular location">
    <subcellularLocation>
        <location evidence="1">Membrane</location>
        <topology evidence="1">Multi-pass membrane protein</topology>
    </subcellularLocation>
</comment>
<sequence>MSSSDYLSSGGVRTPEILAQAPRQPLRQPQQGKQAATKDELFLEGYGRQFGEKLTYSMGLTYGMGLLGGGAYGALLGLRQGGATPKLFVNSVLNSSSRYGPALGNQCAVITLFYVTFNNLVSWGRGADDSGNAAVAGGLAGALYKSASRSWQPVAKYSSASAVFFTALDWGTRSGYF</sequence>
<dbReference type="PANTHER" id="PTHR15371:SF0">
    <property type="entry name" value="SD19278P"/>
    <property type="match status" value="1"/>
</dbReference>
<keyword evidence="2" id="KW-0812">Transmembrane</keyword>
<evidence type="ECO:0000256" key="4">
    <source>
        <dbReference type="ARBA" id="ARBA00023136"/>
    </source>
</evidence>
<dbReference type="InterPro" id="IPR045238">
    <property type="entry name" value="Tim23-like"/>
</dbReference>
<evidence type="ECO:0000256" key="5">
    <source>
        <dbReference type="SAM" id="MobiDB-lite"/>
    </source>
</evidence>
<reference evidence="6" key="1">
    <citation type="submission" date="2023-10" db="EMBL/GenBank/DDBJ databases">
        <authorList>
            <person name="Chen Y."/>
            <person name="Shah S."/>
            <person name="Dougan E. K."/>
            <person name="Thang M."/>
            <person name="Chan C."/>
        </authorList>
    </citation>
    <scope>NUCLEOTIDE SEQUENCE [LARGE SCALE GENOMIC DNA]</scope>
</reference>